<accession>A0AA39LY73</accession>
<keyword evidence="3" id="KW-1185">Reference proteome</keyword>
<sequence length="220" mass="25203">MADNKKTVDKTEINDGPSQPSGDVTKDDKKQGGSRFKANQARRQRRNTVVTSDDIEKALAEIQLGKVKEHTADAAIKDAKTKENILLSSFYAILQMEKQPENQSSSPQDKHRPSFECRPSPSRQELEMRYQLLVIRKTHLLHAMELDLIEHRIADLRNKTAVRRLMHFILLQKAEDRRLCYKLVVDYLIMLDYVDSLDEDADPARSDATSASHSQAQHHE</sequence>
<gene>
    <name evidence="2" type="ORF">QR680_006931</name>
</gene>
<feature type="region of interest" description="Disordered" evidence="1">
    <location>
        <begin position="201"/>
        <end position="220"/>
    </location>
</feature>
<evidence type="ECO:0000256" key="1">
    <source>
        <dbReference type="SAM" id="MobiDB-lite"/>
    </source>
</evidence>
<dbReference type="EMBL" id="JAUCMV010000003">
    <property type="protein sequence ID" value="KAK0413660.1"/>
    <property type="molecule type" value="Genomic_DNA"/>
</dbReference>
<proteinExistence type="predicted"/>
<dbReference type="AlphaFoldDB" id="A0AA39LY73"/>
<name>A0AA39LY73_9BILA</name>
<reference evidence="2" key="1">
    <citation type="submission" date="2023-06" db="EMBL/GenBank/DDBJ databases">
        <title>Genomic analysis of the entomopathogenic nematode Steinernema hermaphroditum.</title>
        <authorList>
            <person name="Schwarz E.M."/>
            <person name="Heppert J.K."/>
            <person name="Baniya A."/>
            <person name="Schwartz H.T."/>
            <person name="Tan C.-H."/>
            <person name="Antoshechkin I."/>
            <person name="Sternberg P.W."/>
            <person name="Goodrich-Blair H."/>
            <person name="Dillman A.R."/>
        </authorList>
    </citation>
    <scope>NUCLEOTIDE SEQUENCE</scope>
    <source>
        <strain evidence="2">PS9179</strain>
        <tissue evidence="2">Whole animal</tissue>
    </source>
</reference>
<evidence type="ECO:0000313" key="3">
    <source>
        <dbReference type="Proteomes" id="UP001175271"/>
    </source>
</evidence>
<feature type="compositionally biased region" description="Basic and acidic residues" evidence="1">
    <location>
        <begin position="1"/>
        <end position="13"/>
    </location>
</feature>
<organism evidence="2 3">
    <name type="scientific">Steinernema hermaphroditum</name>
    <dbReference type="NCBI Taxonomy" id="289476"/>
    <lineage>
        <taxon>Eukaryota</taxon>
        <taxon>Metazoa</taxon>
        <taxon>Ecdysozoa</taxon>
        <taxon>Nematoda</taxon>
        <taxon>Chromadorea</taxon>
        <taxon>Rhabditida</taxon>
        <taxon>Tylenchina</taxon>
        <taxon>Panagrolaimomorpha</taxon>
        <taxon>Strongyloidoidea</taxon>
        <taxon>Steinernematidae</taxon>
        <taxon>Steinernema</taxon>
    </lineage>
</organism>
<feature type="region of interest" description="Disordered" evidence="1">
    <location>
        <begin position="98"/>
        <end position="122"/>
    </location>
</feature>
<feature type="region of interest" description="Disordered" evidence="1">
    <location>
        <begin position="1"/>
        <end position="50"/>
    </location>
</feature>
<protein>
    <submittedName>
        <fullName evidence="2">Uncharacterized protein</fullName>
    </submittedName>
</protein>
<evidence type="ECO:0000313" key="2">
    <source>
        <dbReference type="EMBL" id="KAK0413660.1"/>
    </source>
</evidence>
<feature type="compositionally biased region" description="Polar residues" evidence="1">
    <location>
        <begin position="207"/>
        <end position="220"/>
    </location>
</feature>
<comment type="caution">
    <text evidence="2">The sequence shown here is derived from an EMBL/GenBank/DDBJ whole genome shotgun (WGS) entry which is preliminary data.</text>
</comment>
<dbReference type="Proteomes" id="UP001175271">
    <property type="component" value="Unassembled WGS sequence"/>
</dbReference>